<keyword evidence="1" id="KW-0472">Membrane</keyword>
<keyword evidence="1" id="KW-1133">Transmembrane helix</keyword>
<gene>
    <name evidence="3" type="ORF">DKB62_09320</name>
</gene>
<dbReference type="AlphaFoldDB" id="A0A346B0V1"/>
<protein>
    <submittedName>
        <fullName evidence="3">Sodium:proton antiporter</fullName>
    </submittedName>
</protein>
<keyword evidence="1" id="KW-0812">Transmembrane</keyword>
<feature type="transmembrane region" description="Helical" evidence="1">
    <location>
        <begin position="173"/>
        <end position="192"/>
    </location>
</feature>
<feature type="transmembrane region" description="Helical" evidence="1">
    <location>
        <begin position="67"/>
        <end position="88"/>
    </location>
</feature>
<feature type="transmembrane region" description="Helical" evidence="1">
    <location>
        <begin position="300"/>
        <end position="320"/>
    </location>
</feature>
<keyword evidence="4" id="KW-1185">Reference proteome</keyword>
<feature type="signal peptide" evidence="2">
    <location>
        <begin position="1"/>
        <end position="24"/>
    </location>
</feature>
<dbReference type="RefSeq" id="WP_087476771.1">
    <property type="nucleotide sequence ID" value="NZ_CALYAU010000004.1"/>
</dbReference>
<evidence type="ECO:0000256" key="1">
    <source>
        <dbReference type="SAM" id="Phobius"/>
    </source>
</evidence>
<dbReference type="KEGG" id="meg:DKB62_09320"/>
<organism evidence="3 4">
    <name type="scientific">Megasphaera stantonii</name>
    <dbReference type="NCBI Taxonomy" id="2144175"/>
    <lineage>
        <taxon>Bacteria</taxon>
        <taxon>Bacillati</taxon>
        <taxon>Bacillota</taxon>
        <taxon>Negativicutes</taxon>
        <taxon>Veillonellales</taxon>
        <taxon>Veillonellaceae</taxon>
        <taxon>Megasphaera</taxon>
    </lineage>
</organism>
<evidence type="ECO:0000256" key="2">
    <source>
        <dbReference type="SAM" id="SignalP"/>
    </source>
</evidence>
<feature type="transmembrane region" description="Helical" evidence="1">
    <location>
        <begin position="212"/>
        <end position="230"/>
    </location>
</feature>
<feature type="transmembrane region" description="Helical" evidence="1">
    <location>
        <begin position="417"/>
        <end position="436"/>
    </location>
</feature>
<feature type="transmembrane region" description="Helical" evidence="1">
    <location>
        <begin position="134"/>
        <end position="161"/>
    </location>
</feature>
<feature type="transmembrane region" description="Helical" evidence="1">
    <location>
        <begin position="341"/>
        <end position="359"/>
    </location>
</feature>
<feature type="transmembrane region" description="Helical" evidence="1">
    <location>
        <begin position="261"/>
        <end position="280"/>
    </location>
</feature>
<dbReference type="EMBL" id="CP029462">
    <property type="protein sequence ID" value="AXL21744.1"/>
    <property type="molecule type" value="Genomic_DNA"/>
</dbReference>
<dbReference type="InterPro" id="IPR031566">
    <property type="entry name" value="CitMHS_2"/>
</dbReference>
<keyword evidence="2" id="KW-0732">Signal</keyword>
<evidence type="ECO:0000313" key="3">
    <source>
        <dbReference type="EMBL" id="AXL21744.1"/>
    </source>
</evidence>
<name>A0A346B0V1_9FIRM</name>
<dbReference type="Proteomes" id="UP000254337">
    <property type="component" value="Chromosome"/>
</dbReference>
<accession>A0A346B0V1</accession>
<feature type="transmembrane region" description="Helical" evidence="1">
    <location>
        <begin position="100"/>
        <end position="122"/>
    </location>
</feature>
<reference evidence="3 4" key="1">
    <citation type="submission" date="2018-05" db="EMBL/GenBank/DDBJ databases">
        <title>Complete genome sequence of Megasphaera sp. AJH120T, isolated from the ceca of a chicken.</title>
        <authorList>
            <person name="Maki J."/>
            <person name="Looft T."/>
        </authorList>
    </citation>
    <scope>NUCLEOTIDE SEQUENCE [LARGE SCALE GENOMIC DNA]</scope>
    <source>
        <strain evidence="3 4">AJH120</strain>
    </source>
</reference>
<feature type="chain" id="PRO_5016947367" evidence="2">
    <location>
        <begin position="25"/>
        <end position="481"/>
    </location>
</feature>
<dbReference type="Pfam" id="PF16980">
    <property type="entry name" value="CitMHS_2"/>
    <property type="match status" value="1"/>
</dbReference>
<sequence>MKTLFRPLCLALLLCLTSVPAAFASEGGAHAIVSATLPAWSIIPFVGMLLSIAICPLVKPHWWEKNMLAVAIGWSLVFLVPFAAAYGMGEALFRLLESVLIDYVPFIVLLFGLFVVAGGIAVKGTLAGTPKINALLLLIGTVLASWVGTTGAAMLMIRPVIKANAWRQKKVHVIVFFIFLVANIGGCLTPLGDPPLFMGFQRGVPFTWTFHLLPILLFNMVILFLVFFFLDSHLYKKELAAGRSPQDNQPAEKEPIRVEGAHNIVFIALIIVGVVANGVLPKEFAFFANGAGIPVYDEIVFPYATVVEIILILLAAYLSLKTTKTETRQLNEFTYAPIAEVAKLFIGIFITMIPALIFLKTHGAELGLSEPWQMFWATGALSSFLDNTPTYLVFLQTAGALGATQGIATSVGTVSQLMLEAISAGAVFMGANTYIGNAPNFMVKSIAEENKIKMPSFFGYMGWSCAILIPTFILDMIIFFW</sequence>
<proteinExistence type="predicted"/>
<dbReference type="OrthoDB" id="9765532at2"/>
<evidence type="ECO:0000313" key="4">
    <source>
        <dbReference type="Proteomes" id="UP000254337"/>
    </source>
</evidence>
<feature type="transmembrane region" description="Helical" evidence="1">
    <location>
        <begin position="457"/>
        <end position="480"/>
    </location>
</feature>